<keyword evidence="2" id="KW-1185">Reference proteome</keyword>
<dbReference type="Proteomes" id="UP000026962">
    <property type="component" value="Chromosome 1"/>
</dbReference>
<dbReference type="EnsemblPlants" id="OPUNC01G18540.1">
    <property type="protein sequence ID" value="OPUNC01G18540.1"/>
    <property type="gene ID" value="OPUNC01G18540"/>
</dbReference>
<dbReference type="HOGENOM" id="CLU_006857_0_1_1"/>
<sequence length="503" mass="56111">MIFVCARLAAVIGTITICSLRLKRQDYVDPIYKHSDDHRNIRLAVSMNLVTFAKELVHTDSIEDQLIGFRILEHILRCNKMYQRMARKKIRASPGIIQMAVHKLGSKRDTDEDARGHAALVLLELAPDLQVDSFPGVLTAISSLLGTKKEDITSGSFSSPTKVSKEFQLLGLQILEKLADNPENCAKVNDAKDHLIPRVIHHTSCIGGRMDCEIDMEIVHTSLKTLHKLVTTAGEAADELRRQVSKDPRFMENIRKIIIGHTEGEPQLLVQATGILALLALDCMARNEIKRSRGIIQKLISFLAGEIDAVEDHILRKLQGSASEALVLLATPFKEREKIVLSTVSESSVQAILAETKLEDMENIVHILYNESAEHRIIVGKLLHNLRAYRGAEFAELLKKIDQALPKVLQIIKLSVERVESDSSNEHASHLYSSEGKLLESFIGLTVQICTNNDEMFFTDALTTANITVDMDKKGVGVFEHDEHISSIVNKSLKLIDKLEGYV</sequence>
<dbReference type="InterPro" id="IPR016024">
    <property type="entry name" value="ARM-type_fold"/>
</dbReference>
<dbReference type="Gene3D" id="1.25.10.10">
    <property type="entry name" value="Leucine-rich Repeat Variant"/>
    <property type="match status" value="1"/>
</dbReference>
<dbReference type="Gramene" id="OPUNC01G18540.1">
    <property type="protein sequence ID" value="OPUNC01G18540.1"/>
    <property type="gene ID" value="OPUNC01G18540"/>
</dbReference>
<accession>A0A0E0JJM2</accession>
<dbReference type="OMA" id="RFMENIR"/>
<dbReference type="AlphaFoldDB" id="A0A0E0JJM2"/>
<evidence type="ECO:0000313" key="2">
    <source>
        <dbReference type="Proteomes" id="UP000026962"/>
    </source>
</evidence>
<evidence type="ECO:0008006" key="3">
    <source>
        <dbReference type="Google" id="ProtNLM"/>
    </source>
</evidence>
<organism evidence="1">
    <name type="scientific">Oryza punctata</name>
    <name type="common">Red rice</name>
    <dbReference type="NCBI Taxonomy" id="4537"/>
    <lineage>
        <taxon>Eukaryota</taxon>
        <taxon>Viridiplantae</taxon>
        <taxon>Streptophyta</taxon>
        <taxon>Embryophyta</taxon>
        <taxon>Tracheophyta</taxon>
        <taxon>Spermatophyta</taxon>
        <taxon>Magnoliopsida</taxon>
        <taxon>Liliopsida</taxon>
        <taxon>Poales</taxon>
        <taxon>Poaceae</taxon>
        <taxon>BOP clade</taxon>
        <taxon>Oryzoideae</taxon>
        <taxon>Oryzeae</taxon>
        <taxon>Oryzinae</taxon>
        <taxon>Oryza</taxon>
    </lineage>
</organism>
<name>A0A0E0JJM2_ORYPU</name>
<evidence type="ECO:0000313" key="1">
    <source>
        <dbReference type="EnsemblPlants" id="OPUNC01G18540.1"/>
    </source>
</evidence>
<reference evidence="1" key="1">
    <citation type="submission" date="2015-04" db="UniProtKB">
        <authorList>
            <consortium name="EnsemblPlants"/>
        </authorList>
    </citation>
    <scope>IDENTIFICATION</scope>
</reference>
<dbReference type="PANTHER" id="PTHR33115:SF24">
    <property type="entry name" value="OS01G0522400 PROTEIN"/>
    <property type="match status" value="1"/>
</dbReference>
<protein>
    <recommendedName>
        <fullName evidence="3">UNC-45/Cro1/She4 central domain-containing protein</fullName>
    </recommendedName>
</protein>
<reference evidence="1" key="2">
    <citation type="submission" date="2018-05" db="EMBL/GenBank/DDBJ databases">
        <title>OpunRS2 (Oryza punctata Reference Sequence Version 2).</title>
        <authorList>
            <person name="Zhang J."/>
            <person name="Kudrna D."/>
            <person name="Lee S."/>
            <person name="Talag J."/>
            <person name="Welchert J."/>
            <person name="Wing R.A."/>
        </authorList>
    </citation>
    <scope>NUCLEOTIDE SEQUENCE [LARGE SCALE GENOMIC DNA]</scope>
</reference>
<dbReference type="STRING" id="4537.A0A0E0JJM2"/>
<dbReference type="SUPFAM" id="SSF48371">
    <property type="entry name" value="ARM repeat"/>
    <property type="match status" value="1"/>
</dbReference>
<dbReference type="PANTHER" id="PTHR33115">
    <property type="entry name" value="ARM REPEAT SUPERFAMILY PROTEIN"/>
    <property type="match status" value="1"/>
</dbReference>
<dbReference type="InterPro" id="IPR011989">
    <property type="entry name" value="ARM-like"/>
</dbReference>
<proteinExistence type="predicted"/>